<dbReference type="EMBL" id="AFFK01019791">
    <property type="status" value="NOT_ANNOTATED_CDS"/>
    <property type="molecule type" value="Genomic_DNA"/>
</dbReference>
<dbReference type="Proteomes" id="UP000014500">
    <property type="component" value="Unassembled WGS sequence"/>
</dbReference>
<dbReference type="SUPFAM" id="SSF53474">
    <property type="entry name" value="alpha/beta-Hydrolases"/>
    <property type="match status" value="1"/>
</dbReference>
<dbReference type="FunFam" id="3.40.50.1820:FF:000057">
    <property type="entry name" value="Lipase"/>
    <property type="match status" value="1"/>
</dbReference>
<dbReference type="eggNOG" id="KOG2624">
    <property type="taxonomic scope" value="Eukaryota"/>
</dbReference>
<dbReference type="GO" id="GO:0016042">
    <property type="term" value="P:lipid catabolic process"/>
    <property type="evidence" value="ECO:0007669"/>
    <property type="project" value="UniProtKB-KW"/>
</dbReference>
<dbReference type="PANTHER" id="PTHR11005">
    <property type="entry name" value="LYSOSOMAL ACID LIPASE-RELATED"/>
    <property type="match status" value="1"/>
</dbReference>
<protein>
    <recommendedName>
        <fullName evidence="7">Lipase</fullName>
    </recommendedName>
</protein>
<keyword evidence="2 8" id="KW-0732">Signal</keyword>
<dbReference type="HOGENOM" id="CLU_010974_0_3_1"/>
<dbReference type="EnsemblMetazoa" id="SMAR005327-RA">
    <property type="protein sequence ID" value="SMAR005327-PA"/>
    <property type="gene ID" value="SMAR005327"/>
</dbReference>
<evidence type="ECO:0000313" key="10">
    <source>
        <dbReference type="EnsemblMetazoa" id="SMAR005327-PA"/>
    </source>
</evidence>
<keyword evidence="11" id="KW-1185">Reference proteome</keyword>
<dbReference type="STRING" id="126957.T1IVX2"/>
<dbReference type="GO" id="GO:0016788">
    <property type="term" value="F:hydrolase activity, acting on ester bonds"/>
    <property type="evidence" value="ECO:0007669"/>
    <property type="project" value="InterPro"/>
</dbReference>
<feature type="domain" description="Partial AB-hydrolase lipase" evidence="9">
    <location>
        <begin position="49"/>
        <end position="106"/>
    </location>
</feature>
<comment type="similarity">
    <text evidence="1 7">Belongs to the AB hydrolase superfamily. Lipase family.</text>
</comment>
<reference evidence="10" key="2">
    <citation type="submission" date="2015-02" db="UniProtKB">
        <authorList>
            <consortium name="EnsemblMetazoa"/>
        </authorList>
    </citation>
    <scope>IDENTIFICATION</scope>
</reference>
<evidence type="ECO:0000256" key="3">
    <source>
        <dbReference type="ARBA" id="ARBA00022801"/>
    </source>
</evidence>
<dbReference type="InterPro" id="IPR006693">
    <property type="entry name" value="AB_hydrolase_lipase"/>
</dbReference>
<name>T1IVX2_STRMM</name>
<evidence type="ECO:0000256" key="6">
    <source>
        <dbReference type="ARBA" id="ARBA00023180"/>
    </source>
</evidence>
<dbReference type="OMA" id="RVPPKYN"/>
<organism evidence="10 11">
    <name type="scientific">Strigamia maritima</name>
    <name type="common">European centipede</name>
    <name type="synonym">Geophilus maritimus</name>
    <dbReference type="NCBI Taxonomy" id="126957"/>
    <lineage>
        <taxon>Eukaryota</taxon>
        <taxon>Metazoa</taxon>
        <taxon>Ecdysozoa</taxon>
        <taxon>Arthropoda</taxon>
        <taxon>Myriapoda</taxon>
        <taxon>Chilopoda</taxon>
        <taxon>Pleurostigmophora</taxon>
        <taxon>Geophilomorpha</taxon>
        <taxon>Linotaeniidae</taxon>
        <taxon>Strigamia</taxon>
    </lineage>
</organism>
<evidence type="ECO:0000256" key="4">
    <source>
        <dbReference type="ARBA" id="ARBA00022963"/>
    </source>
</evidence>
<reference evidence="11" key="1">
    <citation type="submission" date="2011-05" db="EMBL/GenBank/DDBJ databases">
        <authorList>
            <person name="Richards S.R."/>
            <person name="Qu J."/>
            <person name="Jiang H."/>
            <person name="Jhangiani S.N."/>
            <person name="Agravi P."/>
            <person name="Goodspeed R."/>
            <person name="Gross S."/>
            <person name="Mandapat C."/>
            <person name="Jackson L."/>
            <person name="Mathew T."/>
            <person name="Pu L."/>
            <person name="Thornton R."/>
            <person name="Saada N."/>
            <person name="Wilczek-Boney K.B."/>
            <person name="Lee S."/>
            <person name="Kovar C."/>
            <person name="Wu Y."/>
            <person name="Scherer S.E."/>
            <person name="Worley K.C."/>
            <person name="Muzny D.M."/>
            <person name="Gibbs R."/>
        </authorList>
    </citation>
    <scope>NUCLEOTIDE SEQUENCE</scope>
    <source>
        <strain evidence="11">Brora</strain>
    </source>
</reference>
<evidence type="ECO:0000256" key="2">
    <source>
        <dbReference type="ARBA" id="ARBA00022729"/>
    </source>
</evidence>
<evidence type="ECO:0000256" key="5">
    <source>
        <dbReference type="ARBA" id="ARBA00023098"/>
    </source>
</evidence>
<accession>T1IVX2</accession>
<dbReference type="Gene3D" id="3.40.50.1820">
    <property type="entry name" value="alpha/beta hydrolase"/>
    <property type="match status" value="1"/>
</dbReference>
<dbReference type="InterPro" id="IPR029058">
    <property type="entry name" value="AB_hydrolase_fold"/>
</dbReference>
<proteinExistence type="inferred from homology"/>
<dbReference type="InterPro" id="IPR025483">
    <property type="entry name" value="Lipase_euk"/>
</dbReference>
<dbReference type="PIRSF" id="PIRSF000862">
    <property type="entry name" value="Steryl_ester_lip"/>
    <property type="match status" value="1"/>
</dbReference>
<feature type="signal peptide" evidence="8">
    <location>
        <begin position="1"/>
        <end position="17"/>
    </location>
</feature>
<dbReference type="Pfam" id="PF04083">
    <property type="entry name" value="Abhydro_lipase"/>
    <property type="match status" value="1"/>
</dbReference>
<keyword evidence="3 7" id="KW-0378">Hydrolase</keyword>
<keyword evidence="5" id="KW-0443">Lipid metabolism</keyword>
<evidence type="ECO:0000259" key="9">
    <source>
        <dbReference type="Pfam" id="PF04083"/>
    </source>
</evidence>
<evidence type="ECO:0000256" key="8">
    <source>
        <dbReference type="SAM" id="SignalP"/>
    </source>
</evidence>
<keyword evidence="4 7" id="KW-0442">Lipid degradation</keyword>
<keyword evidence="6" id="KW-0325">Glycoprotein</keyword>
<feature type="chain" id="PRO_5004579623" description="Lipase" evidence="8">
    <location>
        <begin position="18"/>
        <end position="372"/>
    </location>
</feature>
<sequence>MKLITLLMCFITLQCNCENFTDLCYNTKEIKNIDNLMKIYKTAISGTAKNIQKYGYPVEVHEVGTDDGYVLDMQRIPHGPANERSYDALPVLILHGLGSSSAPYVILSNGIAYTLVNEGYDVWLGNFRCSFEDTRHVNYSHWQNKFWNFGLDEYGLSDTPAMIDHILQTTNRTQLTVISLSMSTLTTTALLAFKPEYNTKVSRHVLLAPAVRLNYATANIQYNLLKKVYDIVGLTDIILAIVNRLSFYLAPVVCYSPFGFMHLCQWGIMLTTGYTPGIYGSCIGAILSSVLRGVSLRTLLHYYQIITTQQLIQFDYGLDENLKKYGTEIPPIADVSKITTPTSLIYSANDPLATPLNVALLARDMKTAKRIQ</sequence>
<dbReference type="AlphaFoldDB" id="T1IVX2"/>
<evidence type="ECO:0000256" key="7">
    <source>
        <dbReference type="PIRNR" id="PIRNR000862"/>
    </source>
</evidence>
<evidence type="ECO:0000256" key="1">
    <source>
        <dbReference type="ARBA" id="ARBA00010701"/>
    </source>
</evidence>
<dbReference type="PhylomeDB" id="T1IVX2"/>
<evidence type="ECO:0000313" key="11">
    <source>
        <dbReference type="Proteomes" id="UP000014500"/>
    </source>
</evidence>